<accession>A0A9X3ALV7</accession>
<dbReference type="GO" id="GO:0031543">
    <property type="term" value="F:peptidyl-proline dioxygenase activity"/>
    <property type="evidence" value="ECO:0007669"/>
    <property type="project" value="TreeGrafter"/>
</dbReference>
<dbReference type="AlphaFoldDB" id="A0A9X3ALV7"/>
<proteinExistence type="predicted"/>
<dbReference type="PANTHER" id="PTHR12117:SF0">
    <property type="entry name" value="PROLYL 3-HYDROXYLASE OGFOD1"/>
    <property type="match status" value="1"/>
</dbReference>
<dbReference type="GO" id="GO:0005506">
    <property type="term" value="F:iron ion binding"/>
    <property type="evidence" value="ECO:0007669"/>
    <property type="project" value="InterPro"/>
</dbReference>
<comment type="cofactor">
    <cofactor evidence="1">
        <name>L-ascorbate</name>
        <dbReference type="ChEBI" id="CHEBI:38290"/>
    </cofactor>
</comment>
<dbReference type="GO" id="GO:0031418">
    <property type="term" value="F:L-ascorbic acid binding"/>
    <property type="evidence" value="ECO:0007669"/>
    <property type="project" value="InterPro"/>
</dbReference>
<dbReference type="InterPro" id="IPR039558">
    <property type="entry name" value="TPA1/OFD1_N"/>
</dbReference>
<organism evidence="5 6">
    <name type="scientific">Tsuneonella litorea</name>
    <dbReference type="NCBI Taxonomy" id="2976475"/>
    <lineage>
        <taxon>Bacteria</taxon>
        <taxon>Pseudomonadati</taxon>
        <taxon>Pseudomonadota</taxon>
        <taxon>Alphaproteobacteria</taxon>
        <taxon>Sphingomonadales</taxon>
        <taxon>Erythrobacteraceae</taxon>
        <taxon>Tsuneonella</taxon>
    </lineage>
</organism>
<dbReference type="GO" id="GO:0005737">
    <property type="term" value="C:cytoplasm"/>
    <property type="evidence" value="ECO:0007669"/>
    <property type="project" value="TreeGrafter"/>
</dbReference>
<sequence>MGGALDARALGRKFEANRRVHLPAFLHDHAADEVLHFLTASHEWRLVVNAGEKLFELDRGAQAGMSDAQRRQLEEAVYAQARYGFQYCYETIRVPDSVQERAARGTILDDFARFMSQESTLAFFREVLGEPAITFADAQATAYGPGHFLTAHDDAVAGKNRVAAYVFNLSRDWRLDWGGLLAFHGSCGVTAEALVPAFNALNLFAVPQPHSVTMVAPFAPRRRYAITGWFRTGPRPGPGQPG</sequence>
<evidence type="ECO:0000256" key="1">
    <source>
        <dbReference type="ARBA" id="ARBA00001961"/>
    </source>
</evidence>
<feature type="domain" description="Prolyl 4-hydroxylase alpha subunit" evidence="4">
    <location>
        <begin position="57"/>
        <end position="231"/>
    </location>
</feature>
<evidence type="ECO:0000313" key="5">
    <source>
        <dbReference type="EMBL" id="MCT2559668.1"/>
    </source>
</evidence>
<keyword evidence="3" id="KW-0560">Oxidoreductase</keyword>
<evidence type="ECO:0000313" key="6">
    <source>
        <dbReference type="Proteomes" id="UP001142648"/>
    </source>
</evidence>
<dbReference type="Proteomes" id="UP001142648">
    <property type="component" value="Unassembled WGS sequence"/>
</dbReference>
<dbReference type="InterPro" id="IPR006620">
    <property type="entry name" value="Pro_4_hyd_alph"/>
</dbReference>
<keyword evidence="6" id="KW-1185">Reference proteome</keyword>
<dbReference type="PANTHER" id="PTHR12117">
    <property type="entry name" value="HISTONE ACETYLTRANSFERASE COMPLEX"/>
    <property type="match status" value="1"/>
</dbReference>
<gene>
    <name evidence="5" type="ORF">N0B51_11825</name>
</gene>
<reference evidence="5" key="1">
    <citation type="submission" date="2022-09" db="EMBL/GenBank/DDBJ databases">
        <title>The genome sequence of Tsuneonella sp. YG55.</title>
        <authorList>
            <person name="Liu Y."/>
        </authorList>
    </citation>
    <scope>NUCLEOTIDE SEQUENCE</scope>
    <source>
        <strain evidence="5">YG55</strain>
    </source>
</reference>
<dbReference type="InterPro" id="IPR051842">
    <property type="entry name" value="uS12_prolyl_hydroxylase"/>
</dbReference>
<dbReference type="EMBL" id="JAOAMV010000005">
    <property type="protein sequence ID" value="MCT2559668.1"/>
    <property type="molecule type" value="Genomic_DNA"/>
</dbReference>
<dbReference type="GO" id="GO:0006449">
    <property type="term" value="P:regulation of translational termination"/>
    <property type="evidence" value="ECO:0007669"/>
    <property type="project" value="TreeGrafter"/>
</dbReference>
<evidence type="ECO:0000256" key="3">
    <source>
        <dbReference type="ARBA" id="ARBA00023002"/>
    </source>
</evidence>
<protein>
    <submittedName>
        <fullName evidence="5">2OG-Fe(II) oxygenase</fullName>
    </submittedName>
</protein>
<keyword evidence="2" id="KW-0223">Dioxygenase</keyword>
<evidence type="ECO:0000259" key="4">
    <source>
        <dbReference type="SMART" id="SM00702"/>
    </source>
</evidence>
<dbReference type="SMART" id="SM00702">
    <property type="entry name" value="P4Hc"/>
    <property type="match status" value="1"/>
</dbReference>
<dbReference type="RefSeq" id="WP_259962573.1">
    <property type="nucleotide sequence ID" value="NZ_JAOAMV010000005.1"/>
</dbReference>
<evidence type="ECO:0000256" key="2">
    <source>
        <dbReference type="ARBA" id="ARBA00022964"/>
    </source>
</evidence>
<comment type="caution">
    <text evidence="5">The sequence shown here is derived from an EMBL/GenBank/DDBJ whole genome shotgun (WGS) entry which is preliminary data.</text>
</comment>
<dbReference type="Pfam" id="PF13661">
    <property type="entry name" value="2OG-FeII_Oxy_4"/>
    <property type="match status" value="1"/>
</dbReference>
<dbReference type="Gene3D" id="2.60.120.620">
    <property type="entry name" value="q2cbj1_9rhob like domain"/>
    <property type="match status" value="1"/>
</dbReference>
<name>A0A9X3ALV7_9SPHN</name>